<gene>
    <name evidence="1" type="ORF">S03H2_50682</name>
</gene>
<dbReference type="AlphaFoldDB" id="X1IDH2"/>
<proteinExistence type="predicted"/>
<reference evidence="1" key="1">
    <citation type="journal article" date="2014" name="Front. Microbiol.">
        <title>High frequency of phylogenetically diverse reductive dehalogenase-homologous genes in deep subseafloor sedimentary metagenomes.</title>
        <authorList>
            <person name="Kawai M."/>
            <person name="Futagami T."/>
            <person name="Toyoda A."/>
            <person name="Takaki Y."/>
            <person name="Nishi S."/>
            <person name="Hori S."/>
            <person name="Arai W."/>
            <person name="Tsubouchi T."/>
            <person name="Morono Y."/>
            <person name="Uchiyama I."/>
            <person name="Ito T."/>
            <person name="Fujiyama A."/>
            <person name="Inagaki F."/>
            <person name="Takami H."/>
        </authorList>
    </citation>
    <scope>NUCLEOTIDE SEQUENCE</scope>
    <source>
        <strain evidence="1">Expedition CK06-06</strain>
    </source>
</reference>
<dbReference type="EMBL" id="BARU01032112">
    <property type="protein sequence ID" value="GAH67325.1"/>
    <property type="molecule type" value="Genomic_DNA"/>
</dbReference>
<name>X1IDH2_9ZZZZ</name>
<feature type="non-terminal residue" evidence="1">
    <location>
        <position position="173"/>
    </location>
</feature>
<comment type="caution">
    <text evidence="1">The sequence shown here is derived from an EMBL/GenBank/DDBJ whole genome shotgun (WGS) entry which is preliminary data.</text>
</comment>
<protein>
    <submittedName>
        <fullName evidence="1">Uncharacterized protein</fullName>
    </submittedName>
</protein>
<sequence>MPCLDVPAIDEERWIEGNGGVIRFYSQGPVEAVRFSPEGLAAESLIDDWWLRRYYDRGQMSYKLDLVCNRMDFHGIPIDYCEFELAESGIGRRISGEGTYIGQHIDHHEDRIVQIDARSLSIREDGPHSYGPLDIQIRGEPGQTICQMISSGDGIGPGYGVYGIDLVNGKPKV</sequence>
<evidence type="ECO:0000313" key="1">
    <source>
        <dbReference type="EMBL" id="GAH67325.1"/>
    </source>
</evidence>
<accession>X1IDH2</accession>
<organism evidence="1">
    <name type="scientific">marine sediment metagenome</name>
    <dbReference type="NCBI Taxonomy" id="412755"/>
    <lineage>
        <taxon>unclassified sequences</taxon>
        <taxon>metagenomes</taxon>
        <taxon>ecological metagenomes</taxon>
    </lineage>
</organism>